<protein>
    <recommendedName>
        <fullName evidence="1">DUF7788 domain-containing protein</fullName>
    </recommendedName>
</protein>
<feature type="domain" description="DUF7788" evidence="1">
    <location>
        <begin position="13"/>
        <end position="124"/>
    </location>
</feature>
<name>A0A9R1A720_TRITD</name>
<evidence type="ECO:0000313" key="2">
    <source>
        <dbReference type="EMBL" id="VAI90650.1"/>
    </source>
</evidence>
<organism evidence="2 3">
    <name type="scientific">Triticum turgidum subsp. durum</name>
    <name type="common">Durum wheat</name>
    <name type="synonym">Triticum durum</name>
    <dbReference type="NCBI Taxonomy" id="4567"/>
    <lineage>
        <taxon>Eukaryota</taxon>
        <taxon>Viridiplantae</taxon>
        <taxon>Streptophyta</taxon>
        <taxon>Embryophyta</taxon>
        <taxon>Tracheophyta</taxon>
        <taxon>Spermatophyta</taxon>
        <taxon>Magnoliopsida</taxon>
        <taxon>Liliopsida</taxon>
        <taxon>Poales</taxon>
        <taxon>Poaceae</taxon>
        <taxon>BOP clade</taxon>
        <taxon>Pooideae</taxon>
        <taxon>Triticodae</taxon>
        <taxon>Triticeae</taxon>
        <taxon>Triticinae</taxon>
        <taxon>Triticum</taxon>
    </lineage>
</organism>
<dbReference type="PANTHER" id="PTHR31373">
    <property type="entry name" value="OS06G0652100 PROTEIN"/>
    <property type="match status" value="1"/>
</dbReference>
<sequence length="135" mass="15043">MVDDLRSKGSLCNCISVCDVSGSMTGTPMEVCIALGVLTSELSEEPWAGKVITFSERPELQLINGNTLREKMRFVQRMDWDMNTNFQAVFDQILRTAVEARLAPEKMIRTVFVYSDMEFDQASGCEGAAVVGHRL</sequence>
<gene>
    <name evidence="2" type="ORF">TRITD_7Bv1G165010</name>
</gene>
<dbReference type="Proteomes" id="UP000324705">
    <property type="component" value="Chromosome 7B"/>
</dbReference>
<dbReference type="EMBL" id="LT934124">
    <property type="protein sequence ID" value="VAI90650.1"/>
    <property type="molecule type" value="Genomic_DNA"/>
</dbReference>
<proteinExistence type="predicted"/>
<keyword evidence="3" id="KW-1185">Reference proteome</keyword>
<dbReference type="InterPro" id="IPR011205">
    <property type="entry name" value="UCP015417_vWA"/>
</dbReference>
<dbReference type="Pfam" id="PF25043">
    <property type="entry name" value="DUF7788"/>
    <property type="match status" value="1"/>
</dbReference>
<dbReference type="AlphaFoldDB" id="A0A9R1A720"/>
<dbReference type="PIRSF" id="PIRSF015417">
    <property type="entry name" value="T31B5_30_vWA"/>
    <property type="match status" value="1"/>
</dbReference>
<evidence type="ECO:0000313" key="3">
    <source>
        <dbReference type="Proteomes" id="UP000324705"/>
    </source>
</evidence>
<dbReference type="InterPro" id="IPR036465">
    <property type="entry name" value="vWFA_dom_sf"/>
</dbReference>
<dbReference type="Gene3D" id="3.40.50.410">
    <property type="entry name" value="von Willebrand factor, type A domain"/>
    <property type="match status" value="1"/>
</dbReference>
<reference evidence="2 3" key="1">
    <citation type="submission" date="2017-09" db="EMBL/GenBank/DDBJ databases">
        <authorList>
            <consortium name="International Durum Wheat Genome Sequencing Consortium (IDWGSC)"/>
            <person name="Milanesi L."/>
        </authorList>
    </citation>
    <scope>NUCLEOTIDE SEQUENCE [LARGE SCALE GENOMIC DNA]</scope>
    <source>
        <strain evidence="3">cv. Svevo</strain>
    </source>
</reference>
<accession>A0A9R1A720</accession>
<dbReference type="Gramene" id="TRITD7Bv1G165010.3">
    <property type="protein sequence ID" value="TRITD7Bv1G165010.3"/>
    <property type="gene ID" value="TRITD7Bv1G165010"/>
</dbReference>
<dbReference type="SUPFAM" id="SSF53300">
    <property type="entry name" value="vWA-like"/>
    <property type="match status" value="1"/>
</dbReference>
<evidence type="ECO:0000259" key="1">
    <source>
        <dbReference type="Pfam" id="PF25043"/>
    </source>
</evidence>
<dbReference type="PANTHER" id="PTHR31373:SF13">
    <property type="entry name" value="TROVE DOMAIN-CONTAINING PROTEIN"/>
    <property type="match status" value="1"/>
</dbReference>
<dbReference type="InterPro" id="IPR056690">
    <property type="entry name" value="DUF7788"/>
</dbReference>